<dbReference type="Pfam" id="PF01547">
    <property type="entry name" value="SBP_bac_1"/>
    <property type="match status" value="1"/>
</dbReference>
<proteinExistence type="predicted"/>
<organism evidence="2 3">
    <name type="scientific">Anaerobium acetethylicum</name>
    <dbReference type="NCBI Taxonomy" id="1619234"/>
    <lineage>
        <taxon>Bacteria</taxon>
        <taxon>Bacillati</taxon>
        <taxon>Bacillota</taxon>
        <taxon>Clostridia</taxon>
        <taxon>Lachnospirales</taxon>
        <taxon>Lachnospiraceae</taxon>
        <taxon>Anaerobium</taxon>
    </lineage>
</organism>
<name>A0A1D3TZ71_9FIRM</name>
<dbReference type="PROSITE" id="PS51257">
    <property type="entry name" value="PROKAR_LIPOPROTEIN"/>
    <property type="match status" value="1"/>
</dbReference>
<keyword evidence="3" id="KW-1185">Reference proteome</keyword>
<accession>A0A1D3TZ71</accession>
<dbReference type="PANTHER" id="PTHR43649">
    <property type="entry name" value="ARABINOSE-BINDING PROTEIN-RELATED"/>
    <property type="match status" value="1"/>
</dbReference>
<feature type="chain" id="PRO_5038654295" evidence="1">
    <location>
        <begin position="22"/>
        <end position="443"/>
    </location>
</feature>
<dbReference type="InterPro" id="IPR006059">
    <property type="entry name" value="SBP"/>
</dbReference>
<reference evidence="2 3" key="1">
    <citation type="submission" date="2016-09" db="EMBL/GenBank/DDBJ databases">
        <authorList>
            <person name="Capua I."/>
            <person name="De Benedictis P."/>
            <person name="Joannis T."/>
            <person name="Lombin L.H."/>
            <person name="Cattoli G."/>
        </authorList>
    </citation>
    <scope>NUCLEOTIDE SEQUENCE [LARGE SCALE GENOMIC DNA]</scope>
    <source>
        <strain evidence="2 3">GluBS11</strain>
    </source>
</reference>
<dbReference type="RefSeq" id="WP_091237064.1">
    <property type="nucleotide sequence ID" value="NZ_FMKA01000063.1"/>
</dbReference>
<dbReference type="STRING" id="1619234.SAMN05421730_10634"/>
<dbReference type="OrthoDB" id="1929810at2"/>
<dbReference type="Gene3D" id="3.40.190.10">
    <property type="entry name" value="Periplasmic binding protein-like II"/>
    <property type="match status" value="2"/>
</dbReference>
<dbReference type="SUPFAM" id="SSF53850">
    <property type="entry name" value="Periplasmic binding protein-like II"/>
    <property type="match status" value="1"/>
</dbReference>
<dbReference type="InterPro" id="IPR050490">
    <property type="entry name" value="Bact_solute-bd_prot1"/>
</dbReference>
<keyword evidence="1" id="KW-0732">Signal</keyword>
<dbReference type="AlphaFoldDB" id="A0A1D3TZ71"/>
<feature type="signal peptide" evidence="1">
    <location>
        <begin position="1"/>
        <end position="21"/>
    </location>
</feature>
<sequence length="443" mass="49138">MKKKVLGILLVFTMLAGLLTGCGKEPANTGGSGTSASGEEKASGDRTLHINWLSARNADEAVIKAIKDVAASYKEENPDLDFSFETENISDRSSYLQKLKILAASDELPEWYDSDPDTWFADLVKAGKAYSIEDLYNELGVSDKIFTISKEYARLSSGELNLMTFQCNTEYFFYNKKMFQDAGITSAPGTYEEFLKDCQILKDKGYTPLSMGGDWPILRYFAMVPFRLTGNDYIMNSTAGKASFTEAAGIEGAEFMQNLSPYFQTGWSSADYDTMVDLFASGQTAMLYNGTWVLADLSDENGNLKEDFGYFTMPVYSDDDATASTDYFANSGIGTAVRSDSMDEEMKSFIHYLIDHYAKASLSYNNLPSVMPDDETMSKLSDSYQQIIKDVSGVKTYAKCWDVVINSASVEPLEKETTSLVLGHTTPQEWAKNMDEIVASENK</sequence>
<evidence type="ECO:0000256" key="1">
    <source>
        <dbReference type="SAM" id="SignalP"/>
    </source>
</evidence>
<dbReference type="EMBL" id="FMKA01000063">
    <property type="protein sequence ID" value="SCP99824.1"/>
    <property type="molecule type" value="Genomic_DNA"/>
</dbReference>
<gene>
    <name evidence="2" type="ORF">SAMN05421730_10634</name>
</gene>
<protein>
    <submittedName>
        <fullName evidence="2">Raffinose/stachyose/melibiose transport system substrate-binding protein</fullName>
    </submittedName>
</protein>
<dbReference type="Proteomes" id="UP000199315">
    <property type="component" value="Unassembled WGS sequence"/>
</dbReference>
<evidence type="ECO:0000313" key="3">
    <source>
        <dbReference type="Proteomes" id="UP000199315"/>
    </source>
</evidence>
<evidence type="ECO:0000313" key="2">
    <source>
        <dbReference type="EMBL" id="SCP99824.1"/>
    </source>
</evidence>